<organism evidence="1 2">
    <name type="scientific">Anaerotruncus colihominis</name>
    <dbReference type="NCBI Taxonomy" id="169435"/>
    <lineage>
        <taxon>Bacteria</taxon>
        <taxon>Bacillati</taxon>
        <taxon>Bacillota</taxon>
        <taxon>Clostridia</taxon>
        <taxon>Eubacteriales</taxon>
        <taxon>Oscillospiraceae</taxon>
        <taxon>Anaerotruncus</taxon>
    </lineage>
</organism>
<protein>
    <submittedName>
        <fullName evidence="1">Uncharacterized protein</fullName>
    </submittedName>
</protein>
<proteinExistence type="predicted"/>
<gene>
    <name evidence="1" type="ORF">DXC40_08240</name>
</gene>
<dbReference type="AlphaFoldDB" id="A0A3E3IMK5"/>
<accession>A0A3E3IMK5</accession>
<name>A0A3E3IMK5_9FIRM</name>
<evidence type="ECO:0000313" key="1">
    <source>
        <dbReference type="EMBL" id="RGE68318.1"/>
    </source>
</evidence>
<reference evidence="1 2" key="1">
    <citation type="submission" date="2018-08" db="EMBL/GenBank/DDBJ databases">
        <title>A genome reference for cultivated species of the human gut microbiota.</title>
        <authorList>
            <person name="Zou Y."/>
            <person name="Xue W."/>
            <person name="Luo G."/>
        </authorList>
    </citation>
    <scope>NUCLEOTIDE SEQUENCE [LARGE SCALE GENOMIC DNA]</scope>
    <source>
        <strain evidence="1 2">TF05-12AC</strain>
    </source>
</reference>
<dbReference type="Proteomes" id="UP000260828">
    <property type="component" value="Unassembled WGS sequence"/>
</dbReference>
<dbReference type="EMBL" id="QVME01000003">
    <property type="protein sequence ID" value="RGE68318.1"/>
    <property type="molecule type" value="Genomic_DNA"/>
</dbReference>
<evidence type="ECO:0000313" key="2">
    <source>
        <dbReference type="Proteomes" id="UP000260828"/>
    </source>
</evidence>
<comment type="caution">
    <text evidence="1">The sequence shown here is derived from an EMBL/GenBank/DDBJ whole genome shotgun (WGS) entry which is preliminary data.</text>
</comment>
<sequence>MFISSIYSPIQSSSFYLKITRQAAARRKTGRPKTGGKKAAETAESACCSAFPAACLFTLQKILLT</sequence>